<keyword evidence="2" id="KW-1185">Reference proteome</keyword>
<dbReference type="Proteomes" id="UP001380601">
    <property type="component" value="Unassembled WGS sequence"/>
</dbReference>
<protein>
    <submittedName>
        <fullName evidence="1">Uncharacterized protein</fullName>
    </submittedName>
</protein>
<evidence type="ECO:0000313" key="1">
    <source>
        <dbReference type="EMBL" id="MEL0537290.1"/>
    </source>
</evidence>
<dbReference type="RefSeq" id="WP_341610982.1">
    <property type="nucleotide sequence ID" value="NZ_JBBWSC010000001.1"/>
</dbReference>
<sequence>MIFLDQYEASEFMIDLRDINMSWDQLITDEDELVEAGYPQPLINHWVENGMIASFSPNNGGIKHFYTQDVFKATAVQLKLQSEAEHDMETTD</sequence>
<reference evidence="1 2" key="1">
    <citation type="submission" date="2024-04" db="EMBL/GenBank/DDBJ databases">
        <title>Staphylococcus debuckii a clinical isolate.</title>
        <authorList>
            <person name="Magnan C."/>
            <person name="Plumet L."/>
            <person name="Morsli M."/>
            <person name="Molle V."/>
            <person name="Lavigne J.-P."/>
        </authorList>
    </citation>
    <scope>NUCLEOTIDE SEQUENCE [LARGE SCALE GENOMIC DNA]</scope>
    <source>
        <strain evidence="1 2">NSD001</strain>
    </source>
</reference>
<dbReference type="EMBL" id="JBBWSC010000001">
    <property type="protein sequence ID" value="MEL0537290.1"/>
    <property type="molecule type" value="Genomic_DNA"/>
</dbReference>
<proteinExistence type="predicted"/>
<organism evidence="1 2">
    <name type="scientific">Staphylococcus debuckii</name>
    <dbReference type="NCBI Taxonomy" id="2044912"/>
    <lineage>
        <taxon>Bacteria</taxon>
        <taxon>Bacillati</taxon>
        <taxon>Bacillota</taxon>
        <taxon>Bacilli</taxon>
        <taxon>Bacillales</taxon>
        <taxon>Staphylococcaceae</taxon>
        <taxon>Staphylococcus</taxon>
    </lineage>
</organism>
<evidence type="ECO:0000313" key="2">
    <source>
        <dbReference type="Proteomes" id="UP001380601"/>
    </source>
</evidence>
<comment type="caution">
    <text evidence="1">The sequence shown here is derived from an EMBL/GenBank/DDBJ whole genome shotgun (WGS) entry which is preliminary data.</text>
</comment>
<accession>A0ABU9EV13</accession>
<gene>
    <name evidence="1" type="ORF">AADA34_00945</name>
</gene>
<name>A0ABU9EV13_9STAP</name>